<dbReference type="InterPro" id="IPR011006">
    <property type="entry name" value="CheY-like_superfamily"/>
</dbReference>
<dbReference type="SMART" id="SM00448">
    <property type="entry name" value="REC"/>
    <property type="match status" value="1"/>
</dbReference>
<dbReference type="RefSeq" id="WP_092887202.1">
    <property type="nucleotide sequence ID" value="NZ_FOOQ01000001.1"/>
</dbReference>
<gene>
    <name evidence="3" type="ORF">SAMN04488063_0223</name>
</gene>
<sequence>MTEGSGEGPIDILLVEDNPGDVRLVQEAFKRGTLRTDLRVVRDGEAALEYLHQRGEYADAPRPDFVLLDLNLPKVNGMAVLDEVKSDPSLRRIPVVILTGSEAEEDIARGYELHSNAYLTKPVDPDEFIELVRSFEEFWFRLAHLPPSGETQ</sequence>
<dbReference type="AlphaFoldDB" id="A0A1I2LDS0"/>
<dbReference type="CDD" id="cd17557">
    <property type="entry name" value="REC_Rcp-like"/>
    <property type="match status" value="1"/>
</dbReference>
<name>A0A1I2LDS0_9EURY</name>
<dbReference type="InterPro" id="IPR052893">
    <property type="entry name" value="TCS_response_regulator"/>
</dbReference>
<evidence type="ECO:0000313" key="3">
    <source>
        <dbReference type="EMBL" id="SFF77163.1"/>
    </source>
</evidence>
<feature type="domain" description="Response regulatory" evidence="2">
    <location>
        <begin position="11"/>
        <end position="136"/>
    </location>
</feature>
<dbReference type="GO" id="GO:0000160">
    <property type="term" value="P:phosphorelay signal transduction system"/>
    <property type="evidence" value="ECO:0007669"/>
    <property type="project" value="InterPro"/>
</dbReference>
<proteinExistence type="predicted"/>
<keyword evidence="1" id="KW-0597">Phosphoprotein</keyword>
<dbReference type="PROSITE" id="PS50110">
    <property type="entry name" value="RESPONSE_REGULATORY"/>
    <property type="match status" value="1"/>
</dbReference>
<evidence type="ECO:0000256" key="1">
    <source>
        <dbReference type="PROSITE-ProRule" id="PRU00169"/>
    </source>
</evidence>
<dbReference type="EMBL" id="FOOQ01000001">
    <property type="protein sequence ID" value="SFF77163.1"/>
    <property type="molecule type" value="Genomic_DNA"/>
</dbReference>
<dbReference type="Gene3D" id="3.40.50.2300">
    <property type="match status" value="1"/>
</dbReference>
<dbReference type="InterPro" id="IPR001789">
    <property type="entry name" value="Sig_transdc_resp-reg_receiver"/>
</dbReference>
<dbReference type="OrthoDB" id="9652at2157"/>
<dbReference type="Pfam" id="PF00072">
    <property type="entry name" value="Response_reg"/>
    <property type="match status" value="1"/>
</dbReference>
<dbReference type="PANTHER" id="PTHR44520">
    <property type="entry name" value="RESPONSE REGULATOR RCP1-RELATED"/>
    <property type="match status" value="1"/>
</dbReference>
<keyword evidence="4" id="KW-1185">Reference proteome</keyword>
<dbReference type="PANTHER" id="PTHR44520:SF2">
    <property type="entry name" value="RESPONSE REGULATOR RCP1"/>
    <property type="match status" value="1"/>
</dbReference>
<evidence type="ECO:0000313" key="4">
    <source>
        <dbReference type="Proteomes" id="UP000198876"/>
    </source>
</evidence>
<dbReference type="Proteomes" id="UP000198876">
    <property type="component" value="Unassembled WGS sequence"/>
</dbReference>
<reference evidence="4" key="1">
    <citation type="submission" date="2016-10" db="EMBL/GenBank/DDBJ databases">
        <authorList>
            <person name="Varghese N."/>
            <person name="Submissions S."/>
        </authorList>
    </citation>
    <scope>NUCLEOTIDE SEQUENCE [LARGE SCALE GENOMIC DNA]</scope>
    <source>
        <strain evidence="4">CGMCC 1.7739</strain>
    </source>
</reference>
<feature type="modified residue" description="4-aspartylphosphate" evidence="1">
    <location>
        <position position="69"/>
    </location>
</feature>
<evidence type="ECO:0000259" key="2">
    <source>
        <dbReference type="PROSITE" id="PS50110"/>
    </source>
</evidence>
<accession>A0A1I2LDS0</accession>
<organism evidence="3 4">
    <name type="scientific">Halopelagius inordinatus</name>
    <dbReference type="NCBI Taxonomy" id="553467"/>
    <lineage>
        <taxon>Archaea</taxon>
        <taxon>Methanobacteriati</taxon>
        <taxon>Methanobacteriota</taxon>
        <taxon>Stenosarchaea group</taxon>
        <taxon>Halobacteria</taxon>
        <taxon>Halobacteriales</taxon>
        <taxon>Haloferacaceae</taxon>
    </lineage>
</organism>
<dbReference type="SUPFAM" id="SSF52172">
    <property type="entry name" value="CheY-like"/>
    <property type="match status" value="1"/>
</dbReference>
<protein>
    <submittedName>
        <fullName evidence="3">Response regulator receiver domain-containing protein</fullName>
    </submittedName>
</protein>
<dbReference type="STRING" id="553467.SAMN04488063_0223"/>